<dbReference type="EMBL" id="BFCH01000011">
    <property type="protein sequence ID" value="GBG37279.1"/>
    <property type="molecule type" value="Genomic_DNA"/>
</dbReference>
<keyword evidence="3" id="KW-0560">Oxidoreductase</keyword>
<dbReference type="Gene3D" id="3.20.20.30">
    <property type="entry name" value="Luciferase-like domain"/>
    <property type="match status" value="1"/>
</dbReference>
<proteinExistence type="predicted"/>
<dbReference type="GO" id="GO:0008726">
    <property type="term" value="F:alkanesulfonate monooxygenase activity"/>
    <property type="evidence" value="ECO:0007669"/>
    <property type="project" value="TreeGrafter"/>
</dbReference>
<evidence type="ECO:0000313" key="8">
    <source>
        <dbReference type="Proteomes" id="UP000245060"/>
    </source>
</evidence>
<reference evidence="7" key="3">
    <citation type="journal article" date="2022" name="Microbiol. Resour. Announc.">
        <title>Draft Genome Sequences of Eight Mycobacterium montefiorense Strains Isolated from Salamanders in Captivity.</title>
        <authorList>
            <person name="Komine T."/>
            <person name="Ihara H."/>
            <person name="Fukano H."/>
            <person name="Hoshino Y."/>
            <person name="Kurata O."/>
            <person name="Wada S."/>
        </authorList>
    </citation>
    <scope>NUCLEOTIDE SEQUENCE</scope>
    <source>
        <strain evidence="7">NJB18185</strain>
    </source>
</reference>
<reference evidence="8" key="2">
    <citation type="submission" date="2018-04" db="EMBL/GenBank/DDBJ databases">
        <title>Draft genome sequence of Mycobacterium montefiorense isolated from Japanese black salamander.</title>
        <authorList>
            <person name="Fukano H."/>
            <person name="Yoshida M."/>
            <person name="Shimizu A."/>
            <person name="Iwao H."/>
            <person name="Kurata O."/>
            <person name="Katayama Y."/>
            <person name="Omatsu T."/>
            <person name="Mizutani T."/>
            <person name="Wada S."/>
            <person name="Hoshino Y."/>
        </authorList>
    </citation>
    <scope>NUCLEOTIDE SEQUENCE [LARGE SCALE GENOMIC DNA]</scope>
    <source>
        <strain evidence="8">BS</strain>
    </source>
</reference>
<evidence type="ECO:0000256" key="2">
    <source>
        <dbReference type="ARBA" id="ARBA00022643"/>
    </source>
</evidence>
<keyword evidence="4" id="KW-0503">Monooxygenase</keyword>
<dbReference type="PANTHER" id="PTHR42847:SF4">
    <property type="entry name" value="ALKANESULFONATE MONOOXYGENASE-RELATED"/>
    <property type="match status" value="1"/>
</dbReference>
<dbReference type="GO" id="GO:0046306">
    <property type="term" value="P:alkanesulfonate catabolic process"/>
    <property type="evidence" value="ECO:0007669"/>
    <property type="project" value="TreeGrafter"/>
</dbReference>
<dbReference type="Pfam" id="PF00296">
    <property type="entry name" value="Bac_luciferase"/>
    <property type="match status" value="1"/>
</dbReference>
<keyword evidence="8" id="KW-1185">Reference proteome</keyword>
<protein>
    <submittedName>
        <fullName evidence="7">LLM class F420-dependent oxidoreductase</fullName>
    </submittedName>
</protein>
<dbReference type="InterPro" id="IPR011251">
    <property type="entry name" value="Luciferase-like_dom"/>
</dbReference>
<sequence>MKLGVATAITDEGIRPDVLAKALEDRGFDSLVVAEHSHIPASRATPFPAGGELPREYYRCYDPFVALTAAALATSKLLIGPGVLLLPQRDTIQTAKAISSLDQISAGRVLLGLGLGWNLEEAADHGVHATLRGKLLDEKLAAMKELWANDQAEFHGRYVDFDATYCWPKPVQKPHPKIYFGGFTRATVSRARRHHGGWMPMSVPAAEMVPAQLSLLEGATDIPVSVIVPESVEPAVLDAYRQHGVERAFILLSIRPESETLRLLDNIAALTETKQSRCEIADMFWRSQFRCQALRPVRKDR</sequence>
<dbReference type="InterPro" id="IPR050172">
    <property type="entry name" value="SsuD_RutA_monooxygenase"/>
</dbReference>
<dbReference type="PANTHER" id="PTHR42847">
    <property type="entry name" value="ALKANESULFONATE MONOOXYGENASE"/>
    <property type="match status" value="1"/>
</dbReference>
<dbReference type="InterPro" id="IPR036661">
    <property type="entry name" value="Luciferase-like_sf"/>
</dbReference>
<dbReference type="InterPro" id="IPR019921">
    <property type="entry name" value="Lucif-like_OxRdtase_Rv2161c"/>
</dbReference>
<dbReference type="SUPFAM" id="SSF51679">
    <property type="entry name" value="Bacterial luciferase-like"/>
    <property type="match status" value="1"/>
</dbReference>
<dbReference type="RefSeq" id="WP_108921456.1">
    <property type="nucleotide sequence ID" value="NZ_BFCH01000011.1"/>
</dbReference>
<keyword evidence="1" id="KW-0285">Flavoprotein</keyword>
<evidence type="ECO:0000256" key="1">
    <source>
        <dbReference type="ARBA" id="ARBA00022630"/>
    </source>
</evidence>
<reference evidence="7" key="4">
    <citation type="submission" date="2022-04" db="EMBL/GenBank/DDBJ databases">
        <authorList>
            <person name="Komine T."/>
            <person name="Fukano H."/>
            <person name="Wada S."/>
        </authorList>
    </citation>
    <scope>NUCLEOTIDE SEQUENCE</scope>
    <source>
        <strain evidence="7">NJB18185</strain>
    </source>
</reference>
<dbReference type="Proteomes" id="UP000245060">
    <property type="component" value="Unassembled WGS sequence"/>
</dbReference>
<dbReference type="AlphaFoldDB" id="A0AA37PJ21"/>
<feature type="domain" description="Luciferase-like" evidence="5">
    <location>
        <begin position="19"/>
        <end position="208"/>
    </location>
</feature>
<evidence type="ECO:0000313" key="9">
    <source>
        <dbReference type="Proteomes" id="UP001139505"/>
    </source>
</evidence>
<keyword evidence="2" id="KW-0288">FMN</keyword>
<comment type="caution">
    <text evidence="7">The sequence shown here is derived from an EMBL/GenBank/DDBJ whole genome shotgun (WGS) entry which is preliminary data.</text>
</comment>
<accession>A0AA37PJ21</accession>
<evidence type="ECO:0000313" key="7">
    <source>
        <dbReference type="EMBL" id="GKU70410.1"/>
    </source>
</evidence>
<dbReference type="Proteomes" id="UP001139505">
    <property type="component" value="Unassembled WGS sequence"/>
</dbReference>
<dbReference type="NCBIfam" id="TIGR03619">
    <property type="entry name" value="F420_Rv2161c"/>
    <property type="match status" value="1"/>
</dbReference>
<evidence type="ECO:0000256" key="3">
    <source>
        <dbReference type="ARBA" id="ARBA00023002"/>
    </source>
</evidence>
<evidence type="ECO:0000259" key="5">
    <source>
        <dbReference type="Pfam" id="PF00296"/>
    </source>
</evidence>
<gene>
    <name evidence="6" type="ORF">MmonteBS_16510</name>
    <name evidence="7" type="ORF">NJB18185_01870</name>
</gene>
<evidence type="ECO:0000313" key="6">
    <source>
        <dbReference type="EMBL" id="GBG37279.1"/>
    </source>
</evidence>
<evidence type="ECO:0000256" key="4">
    <source>
        <dbReference type="ARBA" id="ARBA00023033"/>
    </source>
</evidence>
<reference evidence="6" key="1">
    <citation type="journal article" date="2018" name="Genome Announc.">
        <title>Draft Genome Sequence of Mycobacterium montefiorense Isolated from Japanese Black Salamander (Hynobius nigrescens).</title>
        <authorList>
            <person name="Fukano H."/>
            <person name="Yoshida M."/>
            <person name="Shimizu A."/>
            <person name="Iwao H."/>
            <person name="Katayama Y."/>
            <person name="Omatsu T."/>
            <person name="Mizutani T."/>
            <person name="Kurata O."/>
            <person name="Wada S."/>
            <person name="Hoshino Y."/>
        </authorList>
    </citation>
    <scope>NUCLEOTIDE SEQUENCE</scope>
    <source>
        <strain evidence="6">BS</strain>
    </source>
</reference>
<name>A0AA37PJ21_9MYCO</name>
<dbReference type="EMBL" id="BQYH01000002">
    <property type="protein sequence ID" value="GKU70410.1"/>
    <property type="molecule type" value="Genomic_DNA"/>
</dbReference>
<organism evidence="7 9">
    <name type="scientific">Mycobacterium montefiorense</name>
    <dbReference type="NCBI Taxonomy" id="154654"/>
    <lineage>
        <taxon>Bacteria</taxon>
        <taxon>Bacillati</taxon>
        <taxon>Actinomycetota</taxon>
        <taxon>Actinomycetes</taxon>
        <taxon>Mycobacteriales</taxon>
        <taxon>Mycobacteriaceae</taxon>
        <taxon>Mycobacterium</taxon>
        <taxon>Mycobacterium simiae complex</taxon>
    </lineage>
</organism>